<proteinExistence type="predicted"/>
<keyword evidence="2" id="KW-1185">Reference proteome</keyword>
<dbReference type="Gene3D" id="3.40.630.10">
    <property type="entry name" value="Zn peptidases"/>
    <property type="match status" value="1"/>
</dbReference>
<dbReference type="EMBL" id="BAAASG010000016">
    <property type="protein sequence ID" value="GAA2509797.1"/>
    <property type="molecule type" value="Genomic_DNA"/>
</dbReference>
<evidence type="ECO:0000313" key="2">
    <source>
        <dbReference type="Proteomes" id="UP001501777"/>
    </source>
</evidence>
<gene>
    <name evidence="1" type="ORF">GCM10010276_64950</name>
</gene>
<dbReference type="SUPFAM" id="SSF53187">
    <property type="entry name" value="Zn-dependent exopeptidases"/>
    <property type="match status" value="1"/>
</dbReference>
<accession>A0ABN3MWN0</accession>
<name>A0ABN3MWN0_STRLO</name>
<comment type="caution">
    <text evidence="1">The sequence shown here is derived from an EMBL/GenBank/DDBJ whole genome shotgun (WGS) entry which is preliminary data.</text>
</comment>
<evidence type="ECO:0000313" key="1">
    <source>
        <dbReference type="EMBL" id="GAA2509797.1"/>
    </source>
</evidence>
<protein>
    <submittedName>
        <fullName evidence="1">Uncharacterized protein</fullName>
    </submittedName>
</protein>
<dbReference type="Proteomes" id="UP001501777">
    <property type="component" value="Unassembled WGS sequence"/>
</dbReference>
<reference evidence="1 2" key="1">
    <citation type="journal article" date="2019" name="Int. J. Syst. Evol. Microbiol.">
        <title>The Global Catalogue of Microorganisms (GCM) 10K type strain sequencing project: providing services to taxonomists for standard genome sequencing and annotation.</title>
        <authorList>
            <consortium name="The Broad Institute Genomics Platform"/>
            <consortium name="The Broad Institute Genome Sequencing Center for Infectious Disease"/>
            <person name="Wu L."/>
            <person name="Ma J."/>
        </authorList>
    </citation>
    <scope>NUCLEOTIDE SEQUENCE [LARGE SCALE GENOMIC DNA]</scope>
    <source>
        <strain evidence="1 2">JCM 4395</strain>
    </source>
</reference>
<organism evidence="1 2">
    <name type="scientific">Streptomyces longisporus</name>
    <dbReference type="NCBI Taxonomy" id="1948"/>
    <lineage>
        <taxon>Bacteria</taxon>
        <taxon>Bacillati</taxon>
        <taxon>Actinomycetota</taxon>
        <taxon>Actinomycetes</taxon>
        <taxon>Kitasatosporales</taxon>
        <taxon>Streptomycetaceae</taxon>
        <taxon>Streptomyces</taxon>
    </lineage>
</organism>
<sequence length="55" mass="6099">MSKRVIGKSYQGRDIVAIKVGDNVATDENEPEVLFTFHDADCMYRSIGKAAQYCG</sequence>